<reference evidence="1" key="1">
    <citation type="journal article" date="2018" name="Genome Biol.">
        <title>SKESA: strategic k-mer extension for scrupulous assemblies.</title>
        <authorList>
            <person name="Souvorov A."/>
            <person name="Agarwala R."/>
            <person name="Lipman D.J."/>
        </authorList>
    </citation>
    <scope>NUCLEOTIDE SEQUENCE</scope>
    <source>
        <strain evidence="1">MA.CK_94/00001630</strain>
    </source>
</reference>
<protein>
    <recommendedName>
        <fullName evidence="2">Haemolysin-type calcium binding-related domain-containing protein</fullName>
    </recommendedName>
</protein>
<dbReference type="EMBL" id="DAAXRP010000019">
    <property type="protein sequence ID" value="HAG2284119.1"/>
    <property type="molecule type" value="Genomic_DNA"/>
</dbReference>
<evidence type="ECO:0000313" key="1">
    <source>
        <dbReference type="EMBL" id="HAG2284119.1"/>
    </source>
</evidence>
<name>A0A759YIF7_SALER</name>
<accession>A0A759YIF7</accession>
<dbReference type="AlphaFoldDB" id="A0A759YIF7"/>
<sequence>MIEDYAQEESQTDTVVFSQAQSSKATFDHVGNDLVIHAYDDDNSVILRNYFYVENYQQFNVRFDNRDVGYSEFHNNTGSIQAGQSVSLPDLVIEGSLNRLTEAMAAFAPSSAVQSSFYGERQDNNILPVLSTPGQ</sequence>
<comment type="caution">
    <text evidence="1">The sequence shown here is derived from an EMBL/GenBank/DDBJ whole genome shotgun (WGS) entry which is preliminary data.</text>
</comment>
<gene>
    <name evidence="1" type="ORF">G8W61_004485</name>
</gene>
<proteinExistence type="predicted"/>
<reference evidence="1" key="2">
    <citation type="submission" date="2020-02" db="EMBL/GenBank/DDBJ databases">
        <authorList>
            <consortium name="NCBI Pathogen Detection Project"/>
        </authorList>
    </citation>
    <scope>NUCLEOTIDE SEQUENCE</scope>
    <source>
        <strain evidence="1">MA.CK_94/00001630</strain>
    </source>
</reference>
<organism evidence="1">
    <name type="scientific">Salmonella enterica</name>
    <name type="common">Salmonella choleraesuis</name>
    <dbReference type="NCBI Taxonomy" id="28901"/>
    <lineage>
        <taxon>Bacteria</taxon>
        <taxon>Pseudomonadati</taxon>
        <taxon>Pseudomonadota</taxon>
        <taxon>Gammaproteobacteria</taxon>
        <taxon>Enterobacterales</taxon>
        <taxon>Enterobacteriaceae</taxon>
        <taxon>Salmonella</taxon>
    </lineage>
</organism>
<evidence type="ECO:0008006" key="2">
    <source>
        <dbReference type="Google" id="ProtNLM"/>
    </source>
</evidence>